<feature type="transmembrane region" description="Helical" evidence="15">
    <location>
        <begin position="169"/>
        <end position="195"/>
    </location>
</feature>
<evidence type="ECO:0000256" key="15">
    <source>
        <dbReference type="SAM" id="Phobius"/>
    </source>
</evidence>
<evidence type="ECO:0000256" key="4">
    <source>
        <dbReference type="ARBA" id="ARBA00022448"/>
    </source>
</evidence>
<keyword evidence="5" id="KW-1003">Cell membrane</keyword>
<organism evidence="17 19">
    <name type="scientific">Sphingosinicella microcystinivorans</name>
    <dbReference type="NCBI Taxonomy" id="335406"/>
    <lineage>
        <taxon>Bacteria</taxon>
        <taxon>Pseudomonadati</taxon>
        <taxon>Pseudomonadota</taxon>
        <taxon>Alphaproteobacteria</taxon>
        <taxon>Sphingomonadales</taxon>
        <taxon>Sphingosinicellaceae</taxon>
        <taxon>Sphingosinicella</taxon>
    </lineage>
</organism>
<dbReference type="PANTHER" id="PTHR30012:SF0">
    <property type="entry name" value="TYPE II SECRETION SYSTEM PROTEIN F-RELATED"/>
    <property type="match status" value="1"/>
</dbReference>
<keyword evidence="11 15" id="KW-1133">Transmembrane helix</keyword>
<evidence type="ECO:0000256" key="12">
    <source>
        <dbReference type="ARBA" id="ARBA00023136"/>
    </source>
</evidence>
<dbReference type="InterPro" id="IPR001992">
    <property type="entry name" value="T2SS_GspF/T4SS_PilC_CS"/>
</dbReference>
<dbReference type="EMBL" id="RBWX01000007">
    <property type="protein sequence ID" value="RKS91263.1"/>
    <property type="molecule type" value="Genomic_DNA"/>
</dbReference>
<keyword evidence="9" id="KW-0106">Calcium</keyword>
<dbReference type="Proteomes" id="UP000275727">
    <property type="component" value="Chromosome"/>
</dbReference>
<keyword evidence="10" id="KW-0653">Protein transport</keyword>
<reference evidence="18 20" key="2">
    <citation type="submission" date="2018-10" db="EMBL/GenBank/DDBJ databases">
        <title>Genomic Encyclopedia of Type Strains, Phase IV (KMG-IV): sequencing the most valuable type-strain genomes for metagenomic binning, comparative biology and taxonomic classification.</title>
        <authorList>
            <person name="Goeker M."/>
        </authorList>
    </citation>
    <scope>NUCLEOTIDE SEQUENCE [LARGE SCALE GENOMIC DNA]</scope>
    <source>
        <strain evidence="18 20">DSM 19791</strain>
    </source>
</reference>
<dbReference type="AlphaFoldDB" id="A0AAD1D6I1"/>
<evidence type="ECO:0000313" key="19">
    <source>
        <dbReference type="Proteomes" id="UP000275727"/>
    </source>
</evidence>
<comment type="function">
    <text evidence="1">Component of the type II secretion system inner membrane complex required for the energy-dependent secretion of extracellular factors such as proteases and toxins from the periplasm.</text>
</comment>
<dbReference type="PROSITE" id="PS00874">
    <property type="entry name" value="T2SP_F"/>
    <property type="match status" value="1"/>
</dbReference>
<evidence type="ECO:0000256" key="14">
    <source>
        <dbReference type="RuleBase" id="RU003923"/>
    </source>
</evidence>
<reference evidence="17 19" key="1">
    <citation type="submission" date="2018-06" db="EMBL/GenBank/DDBJ databases">
        <title>Complete Genome Sequence of the Microcystin-Degrading Bacterium Sphingosinicella microcystinivorans Strain B-9.</title>
        <authorList>
            <person name="Jin H."/>
            <person name="Nishizawa T."/>
            <person name="Guo Y."/>
            <person name="Nishizawa A."/>
            <person name="Park H."/>
            <person name="Kato H."/>
            <person name="Tsuji K."/>
            <person name="Harada K."/>
        </authorList>
    </citation>
    <scope>NUCLEOTIDE SEQUENCE [LARGE SCALE GENOMIC DNA]</scope>
    <source>
        <strain evidence="17 19">B9</strain>
    </source>
</reference>
<evidence type="ECO:0000313" key="17">
    <source>
        <dbReference type="EMBL" id="BBE34232.1"/>
    </source>
</evidence>
<evidence type="ECO:0000256" key="3">
    <source>
        <dbReference type="ARBA" id="ARBA00005745"/>
    </source>
</evidence>
<keyword evidence="4 14" id="KW-0813">Transport</keyword>
<dbReference type="InterPro" id="IPR042094">
    <property type="entry name" value="T2SS_GspF_sf"/>
</dbReference>
<keyword evidence="6" id="KW-0997">Cell inner membrane</keyword>
<evidence type="ECO:0000256" key="2">
    <source>
        <dbReference type="ARBA" id="ARBA00004429"/>
    </source>
</evidence>
<protein>
    <recommendedName>
        <fullName evidence="13">General secretion pathway protein F</fullName>
    </recommendedName>
</protein>
<evidence type="ECO:0000256" key="8">
    <source>
        <dbReference type="ARBA" id="ARBA00022723"/>
    </source>
</evidence>
<evidence type="ECO:0000256" key="6">
    <source>
        <dbReference type="ARBA" id="ARBA00022519"/>
    </source>
</evidence>
<dbReference type="FunFam" id="1.20.81.30:FF:000001">
    <property type="entry name" value="Type II secretion system protein F"/>
    <property type="match status" value="2"/>
</dbReference>
<keyword evidence="12 15" id="KW-0472">Membrane</keyword>
<dbReference type="NCBIfam" id="TIGR02120">
    <property type="entry name" value="GspF"/>
    <property type="match status" value="1"/>
</dbReference>
<dbReference type="Gene3D" id="1.20.81.30">
    <property type="entry name" value="Type II secretion system (T2SS), domain F"/>
    <property type="match status" value="2"/>
</dbReference>
<dbReference type="InterPro" id="IPR011850">
    <property type="entry name" value="T2SS_GspF"/>
</dbReference>
<evidence type="ECO:0000256" key="11">
    <source>
        <dbReference type="ARBA" id="ARBA00022989"/>
    </source>
</evidence>
<dbReference type="PANTHER" id="PTHR30012">
    <property type="entry name" value="GENERAL SECRETION PATHWAY PROTEIN"/>
    <property type="match status" value="1"/>
</dbReference>
<dbReference type="KEGG" id="smic:SmB9_18900"/>
<feature type="domain" description="Type II secretion system protein GspF" evidence="16">
    <location>
        <begin position="277"/>
        <end position="398"/>
    </location>
</feature>
<evidence type="ECO:0000313" key="20">
    <source>
        <dbReference type="Proteomes" id="UP000276029"/>
    </source>
</evidence>
<keyword evidence="8" id="KW-0479">Metal-binding</keyword>
<keyword evidence="7 14" id="KW-0812">Transmembrane</keyword>
<dbReference type="GO" id="GO:0005886">
    <property type="term" value="C:plasma membrane"/>
    <property type="evidence" value="ECO:0007669"/>
    <property type="project" value="UniProtKB-SubCell"/>
</dbReference>
<dbReference type="Proteomes" id="UP000276029">
    <property type="component" value="Unassembled WGS sequence"/>
</dbReference>
<sequence>MPTFDYLALDTAGRERTGTLTAASEGDARTLLERRKLLPVRLGAAAAEARTAPTPTLAAGFGRRKLSSKALTLFTRQLATLISVSPLEESLRSIAMQAEQKKVADIVWRVHGGVVEGRRLADAMALEPASFPPLYRAMVAAGEGSGGMTEILERLADLHERQAEVRGKILTALAYPAMLALVALLIVIGMMTYVIPKVVEQFNDMGQELPLLTRIVIGISEFMTSYGLIVLALIALGVVVFGRMMQREDFHLKVDRWLLGIPLIGRLLRDLHAARLARTLSTMVDNGMPLLDGLAVTSRTIRNRVLRGATEDMVESIREGGSLSGSMRRTGIFPPLLVHMTASGESSGKLAQMLGRAADYMEREFDAFTKSALSLLEPLIIVIMGGVIATIVLSILLPILQLDTIAIK</sequence>
<evidence type="ECO:0000256" key="13">
    <source>
        <dbReference type="ARBA" id="ARBA00030750"/>
    </source>
</evidence>
<dbReference type="GO" id="GO:0015628">
    <property type="term" value="P:protein secretion by the type II secretion system"/>
    <property type="evidence" value="ECO:0007669"/>
    <property type="project" value="InterPro"/>
</dbReference>
<comment type="subcellular location">
    <subcellularLocation>
        <location evidence="2 14">Cell inner membrane</location>
        <topology evidence="2 14">Multi-pass membrane protein</topology>
    </subcellularLocation>
</comment>
<evidence type="ECO:0000256" key="9">
    <source>
        <dbReference type="ARBA" id="ARBA00022837"/>
    </source>
</evidence>
<evidence type="ECO:0000256" key="7">
    <source>
        <dbReference type="ARBA" id="ARBA00022692"/>
    </source>
</evidence>
<keyword evidence="20" id="KW-1185">Reference proteome</keyword>
<dbReference type="GO" id="GO:0015627">
    <property type="term" value="C:type II protein secretion system complex"/>
    <property type="evidence" value="ECO:0007669"/>
    <property type="project" value="InterPro"/>
</dbReference>
<gene>
    <name evidence="17" type="primary">pulF</name>
    <name evidence="18" type="ORF">DFR51_0822</name>
    <name evidence="17" type="ORF">SmB9_18900</name>
</gene>
<dbReference type="EMBL" id="AP018711">
    <property type="protein sequence ID" value="BBE34232.1"/>
    <property type="molecule type" value="Genomic_DNA"/>
</dbReference>
<proteinExistence type="inferred from homology"/>
<dbReference type="PRINTS" id="PR00812">
    <property type="entry name" value="BCTERIALGSPF"/>
</dbReference>
<name>A0AAD1D6I1_SPHMI</name>
<evidence type="ECO:0000256" key="1">
    <source>
        <dbReference type="ARBA" id="ARBA00002684"/>
    </source>
</evidence>
<evidence type="ECO:0000256" key="10">
    <source>
        <dbReference type="ARBA" id="ARBA00022927"/>
    </source>
</evidence>
<dbReference type="InterPro" id="IPR018076">
    <property type="entry name" value="T2SS_GspF_dom"/>
</dbReference>
<feature type="domain" description="Type II secretion system protein GspF" evidence="16">
    <location>
        <begin position="74"/>
        <end position="196"/>
    </location>
</feature>
<dbReference type="Pfam" id="PF00482">
    <property type="entry name" value="T2SSF"/>
    <property type="match status" value="2"/>
</dbReference>
<dbReference type="RefSeq" id="WP_121047732.1">
    <property type="nucleotide sequence ID" value="NZ_AP018711.1"/>
</dbReference>
<evidence type="ECO:0000313" key="18">
    <source>
        <dbReference type="EMBL" id="RKS91263.1"/>
    </source>
</evidence>
<comment type="similarity">
    <text evidence="3 14">Belongs to the GSP F family.</text>
</comment>
<accession>A0AAD1D6I1</accession>
<dbReference type="InterPro" id="IPR003004">
    <property type="entry name" value="GspF/PilC"/>
</dbReference>
<feature type="transmembrane region" description="Helical" evidence="15">
    <location>
        <begin position="379"/>
        <end position="400"/>
    </location>
</feature>
<dbReference type="GO" id="GO:0046872">
    <property type="term" value="F:metal ion binding"/>
    <property type="evidence" value="ECO:0007669"/>
    <property type="project" value="UniProtKB-KW"/>
</dbReference>
<evidence type="ECO:0000256" key="5">
    <source>
        <dbReference type="ARBA" id="ARBA00022475"/>
    </source>
</evidence>
<evidence type="ECO:0000259" key="16">
    <source>
        <dbReference type="Pfam" id="PF00482"/>
    </source>
</evidence>
<feature type="transmembrane region" description="Helical" evidence="15">
    <location>
        <begin position="215"/>
        <end position="241"/>
    </location>
</feature>